<dbReference type="PROSITE" id="PS50206">
    <property type="entry name" value="RHODANESE_3"/>
    <property type="match status" value="1"/>
</dbReference>
<dbReference type="Gene3D" id="3.40.250.10">
    <property type="entry name" value="Rhodanese-like domain"/>
    <property type="match status" value="1"/>
</dbReference>
<dbReference type="RefSeq" id="WP_127485597.1">
    <property type="nucleotide sequence ID" value="NZ_CP022572.1"/>
</dbReference>
<protein>
    <recommendedName>
        <fullName evidence="1">Rhodanese domain-containing protein</fullName>
    </recommendedName>
</protein>
<dbReference type="OrthoDB" id="2885562at2"/>
<dbReference type="SUPFAM" id="SSF52821">
    <property type="entry name" value="Rhodanese/Cell cycle control phosphatase"/>
    <property type="match status" value="1"/>
</dbReference>
<evidence type="ECO:0000313" key="2">
    <source>
        <dbReference type="EMBL" id="AZU60794.1"/>
    </source>
</evidence>
<evidence type="ECO:0000313" key="3">
    <source>
        <dbReference type="Proteomes" id="UP000282892"/>
    </source>
</evidence>
<organism evidence="2 3">
    <name type="scientific">Neobacillus mesonae</name>
    <dbReference type="NCBI Taxonomy" id="1193713"/>
    <lineage>
        <taxon>Bacteria</taxon>
        <taxon>Bacillati</taxon>
        <taxon>Bacillota</taxon>
        <taxon>Bacilli</taxon>
        <taxon>Bacillales</taxon>
        <taxon>Bacillaceae</taxon>
        <taxon>Neobacillus</taxon>
    </lineage>
</organism>
<dbReference type="PANTHER" id="PTHR43031">
    <property type="entry name" value="FAD-DEPENDENT OXIDOREDUCTASE"/>
    <property type="match status" value="1"/>
</dbReference>
<gene>
    <name evidence="2" type="ORF">CHR53_05655</name>
</gene>
<dbReference type="EMBL" id="CP022572">
    <property type="protein sequence ID" value="AZU60794.1"/>
    <property type="molecule type" value="Genomic_DNA"/>
</dbReference>
<dbReference type="CDD" id="cd00158">
    <property type="entry name" value="RHOD"/>
    <property type="match status" value="1"/>
</dbReference>
<proteinExistence type="predicted"/>
<dbReference type="SMART" id="SM00450">
    <property type="entry name" value="RHOD"/>
    <property type="match status" value="1"/>
</dbReference>
<dbReference type="KEGG" id="nmk:CHR53_05655"/>
<reference evidence="2 3" key="1">
    <citation type="submission" date="2017-07" db="EMBL/GenBank/DDBJ databases">
        <title>The complete genome sequence of Bacillus mesonae strain H20-5, an efficient strain improving plant abiotic stress resistance.</title>
        <authorList>
            <person name="Kim S.Y."/>
            <person name="Song H."/>
            <person name="Sang M.K."/>
            <person name="Weon H.-Y."/>
            <person name="Song J."/>
        </authorList>
    </citation>
    <scope>NUCLEOTIDE SEQUENCE [LARGE SCALE GENOMIC DNA]</scope>
    <source>
        <strain evidence="2 3">H20-5</strain>
    </source>
</reference>
<dbReference type="STRING" id="1193713.GCA_001636315_03660"/>
<dbReference type="InterPro" id="IPR001763">
    <property type="entry name" value="Rhodanese-like_dom"/>
</dbReference>
<sequence length="113" mass="12840">MVKKITPKELHFMLQGEEKVMVLDVRAEEKFHQFHIEEPNVESCNIPKTTIFGLEESGDELSLPKSREVVVTCTTGNSAAKCADILDRQNYQVILLEGGITAWKEYLKSLEDE</sequence>
<dbReference type="PANTHER" id="PTHR43031:SF16">
    <property type="entry name" value="OXIDOREDUCTASE"/>
    <property type="match status" value="1"/>
</dbReference>
<dbReference type="Proteomes" id="UP000282892">
    <property type="component" value="Chromosome"/>
</dbReference>
<dbReference type="InterPro" id="IPR050229">
    <property type="entry name" value="GlpE_sulfurtransferase"/>
</dbReference>
<dbReference type="Pfam" id="PF00581">
    <property type="entry name" value="Rhodanese"/>
    <property type="match status" value="1"/>
</dbReference>
<feature type="domain" description="Rhodanese" evidence="1">
    <location>
        <begin position="16"/>
        <end position="112"/>
    </location>
</feature>
<dbReference type="InterPro" id="IPR036873">
    <property type="entry name" value="Rhodanese-like_dom_sf"/>
</dbReference>
<name>A0A3Q9QRV5_9BACI</name>
<keyword evidence="3" id="KW-1185">Reference proteome</keyword>
<accession>A0A3Q9QRV5</accession>
<evidence type="ECO:0000259" key="1">
    <source>
        <dbReference type="PROSITE" id="PS50206"/>
    </source>
</evidence>
<dbReference type="AlphaFoldDB" id="A0A3Q9QRV5"/>